<evidence type="ECO:0000256" key="5">
    <source>
        <dbReference type="ARBA" id="ARBA00022982"/>
    </source>
</evidence>
<dbReference type="PANTHER" id="PTHR30176">
    <property type="entry name" value="FERREDOXIN-TYPE PROTEIN NAPH"/>
    <property type="match status" value="1"/>
</dbReference>
<evidence type="ECO:0000259" key="9">
    <source>
        <dbReference type="PROSITE" id="PS51379"/>
    </source>
</evidence>
<keyword evidence="8" id="KW-0472">Membrane</keyword>
<keyword evidence="4" id="KW-0677">Repeat</keyword>
<dbReference type="OrthoDB" id="9806398at2"/>
<keyword evidence="2" id="KW-0004">4Fe-4S</keyword>
<gene>
    <name evidence="10" type="primary">napH</name>
    <name evidence="10" type="ORF">A6A05_06655</name>
</gene>
<keyword evidence="1" id="KW-0813">Transport</keyword>
<dbReference type="EMBL" id="LWQU01000043">
    <property type="protein sequence ID" value="OAN63224.1"/>
    <property type="molecule type" value="Genomic_DNA"/>
</dbReference>
<evidence type="ECO:0000256" key="3">
    <source>
        <dbReference type="ARBA" id="ARBA00022723"/>
    </source>
</evidence>
<evidence type="ECO:0000256" key="4">
    <source>
        <dbReference type="ARBA" id="ARBA00022737"/>
    </source>
</evidence>
<reference evidence="10 11" key="1">
    <citation type="submission" date="2016-04" db="EMBL/GenBank/DDBJ databases">
        <title>Draft genome sequence of freshwater magnetotactic bacteria Magnetospirillum marisnigri SP-1 and Magnetospirillum moscoviense BB-1.</title>
        <authorList>
            <person name="Koziaeva V."/>
            <person name="Dziuba M.V."/>
            <person name="Ivanov T.M."/>
            <person name="Kuznetsov B."/>
            <person name="Grouzdev D.S."/>
        </authorList>
    </citation>
    <scope>NUCLEOTIDE SEQUENCE [LARGE SCALE GENOMIC DNA]</scope>
    <source>
        <strain evidence="10 11">BB-1</strain>
    </source>
</reference>
<protein>
    <submittedName>
        <fullName evidence="10">Quinol dehydrogenase ferredoxin subunit NapH</fullName>
    </submittedName>
</protein>
<dbReference type="InterPro" id="IPR017896">
    <property type="entry name" value="4Fe4S_Fe-S-bd"/>
</dbReference>
<dbReference type="SUPFAM" id="SSF54862">
    <property type="entry name" value="4Fe-4S ferredoxins"/>
    <property type="match status" value="1"/>
</dbReference>
<keyword evidence="8" id="KW-1133">Transmembrane helix</keyword>
<name>A0A178MYT1_9PROT</name>
<keyword evidence="7" id="KW-0411">Iron-sulfur</keyword>
<dbReference type="GO" id="GO:0005886">
    <property type="term" value="C:plasma membrane"/>
    <property type="evidence" value="ECO:0007669"/>
    <property type="project" value="TreeGrafter"/>
</dbReference>
<evidence type="ECO:0000256" key="1">
    <source>
        <dbReference type="ARBA" id="ARBA00022448"/>
    </source>
</evidence>
<dbReference type="PANTHER" id="PTHR30176:SF3">
    <property type="entry name" value="FERREDOXIN-TYPE PROTEIN NAPH"/>
    <property type="match status" value="1"/>
</dbReference>
<dbReference type="PROSITE" id="PS00198">
    <property type="entry name" value="4FE4S_FER_1"/>
    <property type="match status" value="1"/>
</dbReference>
<dbReference type="GO" id="GO:0051539">
    <property type="term" value="F:4 iron, 4 sulfur cluster binding"/>
    <property type="evidence" value="ECO:0007669"/>
    <property type="project" value="UniProtKB-KW"/>
</dbReference>
<dbReference type="RefSeq" id="WP_068497143.1">
    <property type="nucleotide sequence ID" value="NZ_LWQU01000043.1"/>
</dbReference>
<keyword evidence="5" id="KW-0249">Electron transport</keyword>
<dbReference type="InterPro" id="IPR017900">
    <property type="entry name" value="4Fe4S_Fe_S_CS"/>
</dbReference>
<dbReference type="InterPro" id="IPR051684">
    <property type="entry name" value="Electron_Trans/Redox"/>
</dbReference>
<feature type="transmembrane region" description="Helical" evidence="8">
    <location>
        <begin position="168"/>
        <end position="190"/>
    </location>
</feature>
<dbReference type="NCBIfam" id="TIGR02163">
    <property type="entry name" value="napH"/>
    <property type="match status" value="1"/>
</dbReference>
<evidence type="ECO:0000256" key="8">
    <source>
        <dbReference type="SAM" id="Phobius"/>
    </source>
</evidence>
<dbReference type="NCBIfam" id="NF007013">
    <property type="entry name" value="PRK09477.1"/>
    <property type="match status" value="1"/>
</dbReference>
<feature type="transmembrane region" description="Helical" evidence="8">
    <location>
        <begin position="138"/>
        <end position="156"/>
    </location>
</feature>
<dbReference type="Gene3D" id="3.30.70.20">
    <property type="match status" value="1"/>
</dbReference>
<proteinExistence type="predicted"/>
<sequence>MSAELHPGRTKALSQGWLAAHKWLLARRLAQFGFLALFLTGPLFGLWITKGTLAASLTLNVLPLADPMMVAQAFLARHVVETSALVGAAIVLVAYGLVGGRTYCSWVCPVNVVTDLAAWLRARFGLKEGWSLDRRTRFVVLGGVLVASAATGTIAWEFVNPVTILHRGLVYGGLFTAGSALLVTLALFLFDLGVASRGWCTHLCPVGAFYGLLGSRSLVRVTARRRDACDNCMECFAVCPERHVIAPALRGKSAGAGPVITSRDCTNCGRCIDVCAKNVFEFGTRFRNGLDDVDHIVPPAKEGPGNVARAG</sequence>
<comment type="caution">
    <text evidence="10">The sequence shown here is derived from an EMBL/GenBank/DDBJ whole genome shotgun (WGS) entry which is preliminary data.</text>
</comment>
<keyword evidence="11" id="KW-1185">Reference proteome</keyword>
<evidence type="ECO:0000313" key="11">
    <source>
        <dbReference type="Proteomes" id="UP000078543"/>
    </source>
</evidence>
<dbReference type="Pfam" id="PF12838">
    <property type="entry name" value="Fer4_7"/>
    <property type="match status" value="1"/>
</dbReference>
<evidence type="ECO:0000313" key="10">
    <source>
        <dbReference type="EMBL" id="OAN63224.1"/>
    </source>
</evidence>
<dbReference type="InterPro" id="IPR011886">
    <property type="entry name" value="NapH_MauN"/>
</dbReference>
<keyword evidence="8" id="KW-0812">Transmembrane</keyword>
<feature type="transmembrane region" description="Helical" evidence="8">
    <location>
        <begin position="29"/>
        <end position="49"/>
    </location>
</feature>
<organism evidence="10 11">
    <name type="scientific">Magnetospirillum moscoviense</name>
    <dbReference type="NCBI Taxonomy" id="1437059"/>
    <lineage>
        <taxon>Bacteria</taxon>
        <taxon>Pseudomonadati</taxon>
        <taxon>Pseudomonadota</taxon>
        <taxon>Alphaproteobacteria</taxon>
        <taxon>Rhodospirillales</taxon>
        <taxon>Rhodospirillaceae</taxon>
        <taxon>Magnetospirillum</taxon>
    </lineage>
</organism>
<dbReference type="PROSITE" id="PS51379">
    <property type="entry name" value="4FE4S_FER_2"/>
    <property type="match status" value="2"/>
</dbReference>
<evidence type="ECO:0000256" key="7">
    <source>
        <dbReference type="ARBA" id="ARBA00023014"/>
    </source>
</evidence>
<dbReference type="AlphaFoldDB" id="A0A178MYT1"/>
<evidence type="ECO:0000256" key="2">
    <source>
        <dbReference type="ARBA" id="ARBA00022485"/>
    </source>
</evidence>
<keyword evidence="3" id="KW-0479">Metal-binding</keyword>
<feature type="domain" description="4Fe-4S ferredoxin-type" evidence="9">
    <location>
        <begin position="256"/>
        <end position="285"/>
    </location>
</feature>
<evidence type="ECO:0000256" key="6">
    <source>
        <dbReference type="ARBA" id="ARBA00023004"/>
    </source>
</evidence>
<feature type="domain" description="4Fe-4S ferredoxin-type" evidence="9">
    <location>
        <begin position="219"/>
        <end position="250"/>
    </location>
</feature>
<feature type="transmembrane region" description="Helical" evidence="8">
    <location>
        <begin position="69"/>
        <end position="95"/>
    </location>
</feature>
<dbReference type="Pfam" id="PF12801">
    <property type="entry name" value="Fer4_5"/>
    <property type="match status" value="2"/>
</dbReference>
<keyword evidence="6" id="KW-0408">Iron</keyword>
<dbReference type="Proteomes" id="UP000078543">
    <property type="component" value="Unassembled WGS sequence"/>
</dbReference>
<accession>A0A178MYT1</accession>
<dbReference type="GO" id="GO:0046872">
    <property type="term" value="F:metal ion binding"/>
    <property type="evidence" value="ECO:0007669"/>
    <property type="project" value="UniProtKB-KW"/>
</dbReference>
<dbReference type="STRING" id="1437059.A6A05_06655"/>